<evidence type="ECO:0000313" key="2">
    <source>
        <dbReference type="Proteomes" id="UP001162992"/>
    </source>
</evidence>
<accession>A0ACC2AAD4</accession>
<dbReference type="EMBL" id="CM055114">
    <property type="protein sequence ID" value="KAJ7514503.1"/>
    <property type="molecule type" value="Genomic_DNA"/>
</dbReference>
<keyword evidence="2" id="KW-1185">Reference proteome</keyword>
<organism evidence="1 2">
    <name type="scientific">Diphasiastrum complanatum</name>
    <name type="common">Issler's clubmoss</name>
    <name type="synonym">Lycopodium complanatum</name>
    <dbReference type="NCBI Taxonomy" id="34168"/>
    <lineage>
        <taxon>Eukaryota</taxon>
        <taxon>Viridiplantae</taxon>
        <taxon>Streptophyta</taxon>
        <taxon>Embryophyta</taxon>
        <taxon>Tracheophyta</taxon>
        <taxon>Lycopodiopsida</taxon>
        <taxon>Lycopodiales</taxon>
        <taxon>Lycopodiaceae</taxon>
        <taxon>Lycopodioideae</taxon>
        <taxon>Diphasiastrum</taxon>
    </lineage>
</organism>
<name>A0ACC2AAD4_DIPCM</name>
<comment type="caution">
    <text evidence="1">The sequence shown here is derived from an EMBL/GenBank/DDBJ whole genome shotgun (WGS) entry which is preliminary data.</text>
</comment>
<dbReference type="Proteomes" id="UP001162992">
    <property type="component" value="Chromosome 23"/>
</dbReference>
<reference evidence="2" key="1">
    <citation type="journal article" date="2024" name="Proc. Natl. Acad. Sci. U.S.A.">
        <title>Extraordinary preservation of gene collinearity over three hundred million years revealed in homosporous lycophytes.</title>
        <authorList>
            <person name="Li C."/>
            <person name="Wickell D."/>
            <person name="Kuo L.Y."/>
            <person name="Chen X."/>
            <person name="Nie B."/>
            <person name="Liao X."/>
            <person name="Peng D."/>
            <person name="Ji J."/>
            <person name="Jenkins J."/>
            <person name="Williams M."/>
            <person name="Shu S."/>
            <person name="Plott C."/>
            <person name="Barry K."/>
            <person name="Rajasekar S."/>
            <person name="Grimwood J."/>
            <person name="Han X."/>
            <person name="Sun S."/>
            <person name="Hou Z."/>
            <person name="He W."/>
            <person name="Dai G."/>
            <person name="Sun C."/>
            <person name="Schmutz J."/>
            <person name="Leebens-Mack J.H."/>
            <person name="Li F.W."/>
            <person name="Wang L."/>
        </authorList>
    </citation>
    <scope>NUCLEOTIDE SEQUENCE [LARGE SCALE GENOMIC DNA]</scope>
    <source>
        <strain evidence="2">cv. PW_Plant_1</strain>
    </source>
</reference>
<protein>
    <submittedName>
        <fullName evidence="1">Uncharacterized protein</fullName>
    </submittedName>
</protein>
<sequence length="101" mass="11349">MSVWVWKSKLDQRLLNPQPSKVLLIYKCDLMMVFQSVVSVAGVMVCVFYVAVVVLCKDGGILDRTRGIRVGNLRAVISFSALDCLLKGFLVKNFGLRKINR</sequence>
<evidence type="ECO:0000313" key="1">
    <source>
        <dbReference type="EMBL" id="KAJ7514503.1"/>
    </source>
</evidence>
<proteinExistence type="predicted"/>
<gene>
    <name evidence="1" type="ORF">O6H91_23G047100</name>
</gene>